<dbReference type="AlphaFoldDB" id="A0A2W4CFI2"/>
<protein>
    <submittedName>
        <fullName evidence="6">Aldehyde-activating protein</fullName>
    </submittedName>
</protein>
<dbReference type="Proteomes" id="UP000248925">
    <property type="component" value="Unassembled WGS sequence"/>
</dbReference>
<accession>A0A2W4CFI2</accession>
<evidence type="ECO:0000256" key="1">
    <source>
        <dbReference type="ARBA" id="ARBA00005495"/>
    </source>
</evidence>
<dbReference type="SUPFAM" id="SSF51316">
    <property type="entry name" value="Mss4-like"/>
    <property type="match status" value="1"/>
</dbReference>
<evidence type="ECO:0000259" key="5">
    <source>
        <dbReference type="PROSITE" id="PS51891"/>
    </source>
</evidence>
<dbReference type="Pfam" id="PF04828">
    <property type="entry name" value="GFA"/>
    <property type="match status" value="1"/>
</dbReference>
<keyword evidence="7" id="KW-1185">Reference proteome</keyword>
<dbReference type="PROSITE" id="PS51891">
    <property type="entry name" value="CENP_V_GFA"/>
    <property type="match status" value="1"/>
</dbReference>
<dbReference type="OrthoDB" id="9807246at2"/>
<organism evidence="6 7">
    <name type="scientific">Rhizobium tubonense</name>
    <dbReference type="NCBI Taxonomy" id="484088"/>
    <lineage>
        <taxon>Bacteria</taxon>
        <taxon>Pseudomonadati</taxon>
        <taxon>Pseudomonadota</taxon>
        <taxon>Alphaproteobacteria</taxon>
        <taxon>Hyphomicrobiales</taxon>
        <taxon>Rhizobiaceae</taxon>
        <taxon>Rhizobium/Agrobacterium group</taxon>
        <taxon>Rhizobium</taxon>
    </lineage>
</organism>
<dbReference type="Gene3D" id="3.90.1590.10">
    <property type="entry name" value="glutathione-dependent formaldehyde- activating enzyme (gfa)"/>
    <property type="match status" value="1"/>
</dbReference>
<proteinExistence type="inferred from homology"/>
<keyword evidence="3" id="KW-0862">Zinc</keyword>
<reference evidence="6 7" key="1">
    <citation type="journal article" date="2018" name="Sci. Rep.">
        <title>Rhizobium tumorigenes sp. nov., a novel plant tumorigenic bacterium isolated from cane gall tumors on thornless blackberry.</title>
        <authorList>
            <person name="Kuzmanovi N."/>
            <person name="Smalla K."/>
            <person name="Gronow S."/>
            <person name="PuBawska J."/>
        </authorList>
    </citation>
    <scope>NUCLEOTIDE SEQUENCE [LARGE SCALE GENOMIC DNA]</scope>
    <source>
        <strain evidence="6 7">CCBAU 85046</strain>
    </source>
</reference>
<dbReference type="InterPro" id="IPR011057">
    <property type="entry name" value="Mss4-like_sf"/>
</dbReference>
<dbReference type="EMBL" id="PCDP01000038">
    <property type="protein sequence ID" value="PZM11957.1"/>
    <property type="molecule type" value="Genomic_DNA"/>
</dbReference>
<evidence type="ECO:0000256" key="3">
    <source>
        <dbReference type="ARBA" id="ARBA00022833"/>
    </source>
</evidence>
<dbReference type="InterPro" id="IPR006913">
    <property type="entry name" value="CENP-V/GFA"/>
</dbReference>
<evidence type="ECO:0000256" key="2">
    <source>
        <dbReference type="ARBA" id="ARBA00022723"/>
    </source>
</evidence>
<dbReference type="PANTHER" id="PTHR33337:SF40">
    <property type="entry name" value="CENP-V_GFA DOMAIN-CONTAINING PROTEIN-RELATED"/>
    <property type="match status" value="1"/>
</dbReference>
<evidence type="ECO:0000313" key="7">
    <source>
        <dbReference type="Proteomes" id="UP000248925"/>
    </source>
</evidence>
<name>A0A2W4CFI2_9HYPH</name>
<sequence>MAMMRTHSGRCFCGAVEVEVAGEPVAMGYCHCDSCREWSAGPVNAFTLWPPDAVSVTKGAGHVASYQKTETSIRKWCAICGGHLLTEHPLWGVTDVYAAIIPTLDFQPGLHVNYETTVLHMKDGLPKQKDMPAEMGGSGILLPD</sequence>
<dbReference type="GO" id="GO:0046872">
    <property type="term" value="F:metal ion binding"/>
    <property type="evidence" value="ECO:0007669"/>
    <property type="project" value="UniProtKB-KW"/>
</dbReference>
<feature type="domain" description="CENP-V/GFA" evidence="5">
    <location>
        <begin position="7"/>
        <end position="115"/>
    </location>
</feature>
<gene>
    <name evidence="6" type="ORF">CPY51_17755</name>
</gene>
<dbReference type="RefSeq" id="WP_111161574.1">
    <property type="nucleotide sequence ID" value="NZ_PCDP01000038.1"/>
</dbReference>
<keyword evidence="4" id="KW-0456">Lyase</keyword>
<dbReference type="GO" id="GO:0016846">
    <property type="term" value="F:carbon-sulfur lyase activity"/>
    <property type="evidence" value="ECO:0007669"/>
    <property type="project" value="InterPro"/>
</dbReference>
<evidence type="ECO:0000313" key="6">
    <source>
        <dbReference type="EMBL" id="PZM11957.1"/>
    </source>
</evidence>
<evidence type="ECO:0000256" key="4">
    <source>
        <dbReference type="ARBA" id="ARBA00023239"/>
    </source>
</evidence>
<keyword evidence="2" id="KW-0479">Metal-binding</keyword>
<comment type="caution">
    <text evidence="6">The sequence shown here is derived from an EMBL/GenBank/DDBJ whole genome shotgun (WGS) entry which is preliminary data.</text>
</comment>
<comment type="similarity">
    <text evidence="1">Belongs to the Gfa family.</text>
</comment>
<dbReference type="PANTHER" id="PTHR33337">
    <property type="entry name" value="GFA DOMAIN-CONTAINING PROTEIN"/>
    <property type="match status" value="1"/>
</dbReference>